<feature type="transmembrane region" description="Helical" evidence="3">
    <location>
        <begin position="654"/>
        <end position="677"/>
    </location>
</feature>
<evidence type="ECO:0000256" key="2">
    <source>
        <dbReference type="ARBA" id="ARBA00022729"/>
    </source>
</evidence>
<dbReference type="RefSeq" id="WP_200505766.1">
    <property type="nucleotide sequence ID" value="NZ_JAEHFX010000003.1"/>
</dbReference>
<dbReference type="SUPFAM" id="SSF53822">
    <property type="entry name" value="Periplasmic binding protein-like I"/>
    <property type="match status" value="1"/>
</dbReference>
<keyword evidence="6" id="KW-1185">Reference proteome</keyword>
<dbReference type="InterPro" id="IPR028082">
    <property type="entry name" value="Peripla_BP_I"/>
</dbReference>
<feature type="transmembrane region" description="Helical" evidence="3">
    <location>
        <begin position="12"/>
        <end position="34"/>
    </location>
</feature>
<dbReference type="InterPro" id="IPR028081">
    <property type="entry name" value="Leu-bd"/>
</dbReference>
<dbReference type="Proteomes" id="UP000644147">
    <property type="component" value="Unassembled WGS sequence"/>
</dbReference>
<evidence type="ECO:0000259" key="4">
    <source>
        <dbReference type="Pfam" id="PF13458"/>
    </source>
</evidence>
<keyword evidence="3" id="KW-1133">Transmembrane helix</keyword>
<feature type="transmembrane region" description="Helical" evidence="3">
    <location>
        <begin position="594"/>
        <end position="615"/>
    </location>
</feature>
<dbReference type="EMBL" id="JAEHFX010000003">
    <property type="protein sequence ID" value="MBK0403022.1"/>
    <property type="molecule type" value="Genomic_DNA"/>
</dbReference>
<dbReference type="Gene3D" id="3.40.50.2300">
    <property type="match status" value="2"/>
</dbReference>
<evidence type="ECO:0000256" key="1">
    <source>
        <dbReference type="ARBA" id="ARBA00010062"/>
    </source>
</evidence>
<dbReference type="PANTHER" id="PTHR30483">
    <property type="entry name" value="LEUCINE-SPECIFIC-BINDING PROTEIN"/>
    <property type="match status" value="1"/>
</dbReference>
<comment type="caution">
    <text evidence="5">The sequence shown here is derived from an EMBL/GenBank/DDBJ whole genome shotgun (WGS) entry which is preliminary data.</text>
</comment>
<proteinExistence type="inferred from homology"/>
<keyword evidence="2" id="KW-0732">Signal</keyword>
<name>A0ABS1C0X6_9BACT</name>
<feature type="transmembrane region" description="Helical" evidence="3">
    <location>
        <begin position="622"/>
        <end position="642"/>
    </location>
</feature>
<feature type="domain" description="Leucine-binding protein" evidence="4">
    <location>
        <begin position="69"/>
        <end position="272"/>
    </location>
</feature>
<comment type="similarity">
    <text evidence="1">Belongs to the leucine-binding protein family.</text>
</comment>
<evidence type="ECO:0000313" key="5">
    <source>
        <dbReference type="EMBL" id="MBK0403022.1"/>
    </source>
</evidence>
<reference evidence="5 6" key="1">
    <citation type="submission" date="2020-12" db="EMBL/GenBank/DDBJ databases">
        <title>Bacterial novel species Adhaeribacter sp. BT258 isolated from soil.</title>
        <authorList>
            <person name="Jung H.-Y."/>
        </authorList>
    </citation>
    <scope>NUCLEOTIDE SEQUENCE [LARGE SCALE GENOMIC DNA]</scope>
    <source>
        <strain evidence="5 6">BT258</strain>
    </source>
</reference>
<dbReference type="Pfam" id="PF13458">
    <property type="entry name" value="Peripla_BP_6"/>
    <property type="match status" value="1"/>
</dbReference>
<keyword evidence="3" id="KW-0812">Transmembrane</keyword>
<dbReference type="Gene3D" id="1.20.58.390">
    <property type="entry name" value="Neurotransmitter-gated ion-channel transmembrane domain"/>
    <property type="match status" value="1"/>
</dbReference>
<evidence type="ECO:0000256" key="3">
    <source>
        <dbReference type="SAM" id="Phobius"/>
    </source>
</evidence>
<sequence>MHLKTPRHLTQFTAFLLLGIALLVLAGTGVYQFLKGRFRQTYTIGVLYNAINLSPEDLKVVKFMIDKQVKEINDQGGFAGGTLKIKYLNDGGSRKTAYKVVRETINDENLVAYLGCWSSTRVQALTELVGKAGVAFIGGYSVPEVAKGYNNMFSYETGVKQNAFILHGLLQAKARRVMVIANSGDVYSEALLDELKLMHRSDTRYTIVQEKWYPLRFKLSPDTLQALAEAVKATKTDFVIISAYPVHTSKVLQTLADHQLYIPAFSAFVDIPEIEMEPDAYKQTELYDISVFGIPSVLNLRQQLYRSKNKLEMKPDRKSEFRLGLGGLHADAIGLLKEAAELENHGDPVDMRKKITRGLQHYINGERIYHGWFSDWYFNEEHVLVSEILLGWKPAGSMNLLLAPQQYVISDSAYQPAQVLYTNIDMVELNQVNDVDKTFAARFFLSLSSVSPVNISQLDFSNTVRNENNHQPILALKLLKADSVSGKPTIYNYLYQVSGNFHFKPDLRRYPFDEQQFTISLQTNSAYKPLLMQPASRPRRDTVFDSPGWLYQSNYVGSEEALIVSSNKFINTHRYIPNYQFNFTYVLKRAKVDFFLKTLTPLLAILMITYLSAFIPIREFEALAAIQVTALLSAIALYFSAYKPPSQFASISDNIFIFTYIMITTLIASSILQYWLYSKQTGRREIAQAVGIYERLLFPLIVVVYTVFFIL</sequence>
<organism evidence="5 6">
    <name type="scientific">Adhaeribacter terrigena</name>
    <dbReference type="NCBI Taxonomy" id="2793070"/>
    <lineage>
        <taxon>Bacteria</taxon>
        <taxon>Pseudomonadati</taxon>
        <taxon>Bacteroidota</taxon>
        <taxon>Cytophagia</taxon>
        <taxon>Cytophagales</taxon>
        <taxon>Hymenobacteraceae</taxon>
        <taxon>Adhaeribacter</taxon>
    </lineage>
</organism>
<gene>
    <name evidence="5" type="ORF">I5M27_08485</name>
</gene>
<protein>
    <submittedName>
        <fullName evidence="5">ABC transporter substrate-binding protein</fullName>
    </submittedName>
</protein>
<feature type="transmembrane region" description="Helical" evidence="3">
    <location>
        <begin position="689"/>
        <end position="710"/>
    </location>
</feature>
<dbReference type="InterPro" id="IPR038050">
    <property type="entry name" value="Neuro_actylchol_rec"/>
</dbReference>
<dbReference type="InterPro" id="IPR051010">
    <property type="entry name" value="BCAA_transport"/>
</dbReference>
<keyword evidence="3" id="KW-0472">Membrane</keyword>
<evidence type="ECO:0000313" key="6">
    <source>
        <dbReference type="Proteomes" id="UP000644147"/>
    </source>
</evidence>
<accession>A0ABS1C0X6</accession>
<dbReference type="CDD" id="cd06268">
    <property type="entry name" value="PBP1_ABC_transporter_LIVBP-like"/>
    <property type="match status" value="1"/>
</dbReference>